<accession>A0A2H0RJD5</accession>
<evidence type="ECO:0000313" key="2">
    <source>
        <dbReference type="Proteomes" id="UP000230833"/>
    </source>
</evidence>
<comment type="caution">
    <text evidence="1">The sequence shown here is derived from an EMBL/GenBank/DDBJ whole genome shotgun (WGS) entry which is preliminary data.</text>
</comment>
<reference evidence="1 2" key="1">
    <citation type="submission" date="2017-09" db="EMBL/GenBank/DDBJ databases">
        <title>Depth-based differentiation of microbial function through sediment-hosted aquifers and enrichment of novel symbionts in the deep terrestrial subsurface.</title>
        <authorList>
            <person name="Probst A.J."/>
            <person name="Ladd B."/>
            <person name="Jarett J.K."/>
            <person name="Geller-Mcgrath D.E."/>
            <person name="Sieber C.M."/>
            <person name="Emerson J.B."/>
            <person name="Anantharaman K."/>
            <person name="Thomas B.C."/>
            <person name="Malmstrom R."/>
            <person name="Stieglmeier M."/>
            <person name="Klingl A."/>
            <person name="Woyke T."/>
            <person name="Ryan C.M."/>
            <person name="Banfield J.F."/>
        </authorList>
    </citation>
    <scope>NUCLEOTIDE SEQUENCE [LARGE SCALE GENOMIC DNA]</scope>
    <source>
        <strain evidence="1">CG10_big_fil_rev_8_21_14_0_10_45_14</strain>
    </source>
</reference>
<protein>
    <recommendedName>
        <fullName evidence="3">HD domain-containing protein</fullName>
    </recommendedName>
</protein>
<evidence type="ECO:0000313" key="1">
    <source>
        <dbReference type="EMBL" id="PIR46577.1"/>
    </source>
</evidence>
<organism evidence="1 2">
    <name type="scientific">Candidatus Vogelbacteria bacterium CG10_big_fil_rev_8_21_14_0_10_45_14</name>
    <dbReference type="NCBI Taxonomy" id="1975042"/>
    <lineage>
        <taxon>Bacteria</taxon>
        <taxon>Candidatus Vogeliibacteriota</taxon>
    </lineage>
</organism>
<dbReference type="Gene3D" id="1.10.3210.10">
    <property type="entry name" value="Hypothetical protein af1432"/>
    <property type="match status" value="1"/>
</dbReference>
<dbReference type="SUPFAM" id="SSF109604">
    <property type="entry name" value="HD-domain/PDEase-like"/>
    <property type="match status" value="1"/>
</dbReference>
<proteinExistence type="predicted"/>
<sequence length="172" mass="19242">MDSLQFGRRFGQLVGFVFAAHGDHPTKPSKAVRKWDGQTPYAVHPLWCATMLLAEPALPEDLRVRGSEALLLHDVLEDTAEELPAGTPEEVAGLVQDMTFASSDAEMVEVWSKSDEVKLLKLYDKVSNLLDGSWMSAEKRQKYAAYTLRLADYVEPVYGQLNITRIARTICE</sequence>
<dbReference type="EMBL" id="PCYL01000037">
    <property type="protein sequence ID" value="PIR46577.1"/>
    <property type="molecule type" value="Genomic_DNA"/>
</dbReference>
<dbReference type="Proteomes" id="UP000230833">
    <property type="component" value="Unassembled WGS sequence"/>
</dbReference>
<gene>
    <name evidence="1" type="ORF">COV07_03540</name>
</gene>
<dbReference type="AlphaFoldDB" id="A0A2H0RJD5"/>
<evidence type="ECO:0008006" key="3">
    <source>
        <dbReference type="Google" id="ProtNLM"/>
    </source>
</evidence>
<name>A0A2H0RJD5_9BACT</name>